<keyword evidence="3" id="KW-1185">Reference proteome</keyword>
<evidence type="ECO:0000313" key="3">
    <source>
        <dbReference type="Proteomes" id="UP001240250"/>
    </source>
</evidence>
<keyword evidence="1" id="KW-0812">Transmembrane</keyword>
<proteinExistence type="predicted"/>
<accession>A0ABU0GHE1</accession>
<comment type="caution">
    <text evidence="2">The sequence shown here is derived from an EMBL/GenBank/DDBJ whole genome shotgun (WGS) entry which is preliminary data.</text>
</comment>
<keyword evidence="1" id="KW-1133">Transmembrane helix</keyword>
<organism evidence="2 3">
    <name type="scientific">Cellulomonas iranensis</name>
    <dbReference type="NCBI Taxonomy" id="76862"/>
    <lineage>
        <taxon>Bacteria</taxon>
        <taxon>Bacillati</taxon>
        <taxon>Actinomycetota</taxon>
        <taxon>Actinomycetes</taxon>
        <taxon>Micrococcales</taxon>
        <taxon>Cellulomonadaceae</taxon>
        <taxon>Cellulomonas</taxon>
    </lineage>
</organism>
<protein>
    <submittedName>
        <fullName evidence="2">Uncharacterized protein</fullName>
    </submittedName>
</protein>
<evidence type="ECO:0000256" key="1">
    <source>
        <dbReference type="SAM" id="Phobius"/>
    </source>
</evidence>
<dbReference type="Proteomes" id="UP001240250">
    <property type="component" value="Unassembled WGS sequence"/>
</dbReference>
<sequence>MNAHRHADGPQAWARLTDDALRHEIEANRRAERWFTVAGACAALLTVLVVLVVAAVR</sequence>
<gene>
    <name evidence="2" type="ORF">JO380_000426</name>
</gene>
<name>A0ABU0GHE1_9CELL</name>
<keyword evidence="1" id="KW-0472">Membrane</keyword>
<reference evidence="2 3" key="1">
    <citation type="submission" date="2023-07" db="EMBL/GenBank/DDBJ databases">
        <title>Sequencing the genomes of 1000 actinobacteria strains.</title>
        <authorList>
            <person name="Klenk H.-P."/>
        </authorList>
    </citation>
    <scope>NUCLEOTIDE SEQUENCE [LARGE SCALE GENOMIC DNA]</scope>
    <source>
        <strain evidence="2 3">DSM 14785</strain>
    </source>
</reference>
<evidence type="ECO:0000313" key="2">
    <source>
        <dbReference type="EMBL" id="MDQ0424045.1"/>
    </source>
</evidence>
<feature type="transmembrane region" description="Helical" evidence="1">
    <location>
        <begin position="34"/>
        <end position="56"/>
    </location>
</feature>
<dbReference type="RefSeq" id="WP_156441926.1">
    <property type="nucleotide sequence ID" value="NZ_CP084585.1"/>
</dbReference>
<dbReference type="EMBL" id="JAUSVM010000001">
    <property type="protein sequence ID" value="MDQ0424045.1"/>
    <property type="molecule type" value="Genomic_DNA"/>
</dbReference>